<comment type="caution">
    <text evidence="2">The sequence shown here is derived from an EMBL/GenBank/DDBJ whole genome shotgun (WGS) entry which is preliminary data.</text>
</comment>
<dbReference type="Proteomes" id="UP000429958">
    <property type="component" value="Unassembled WGS sequence"/>
</dbReference>
<dbReference type="Gene3D" id="3.30.565.10">
    <property type="entry name" value="Histidine kinase-like ATPase, C-terminal domain"/>
    <property type="match status" value="1"/>
</dbReference>
<accession>A0A7X2NMK7</accession>
<keyword evidence="3" id="KW-1185">Reference proteome</keyword>
<dbReference type="Pfam" id="PF14501">
    <property type="entry name" value="HATPase_c_5"/>
    <property type="match status" value="1"/>
</dbReference>
<name>A0A7X2NMK7_9CLOT</name>
<organism evidence="2 3">
    <name type="scientific">Clostridium porci</name>
    <dbReference type="NCBI Taxonomy" id="2605778"/>
    <lineage>
        <taxon>Bacteria</taxon>
        <taxon>Bacillati</taxon>
        <taxon>Bacillota</taxon>
        <taxon>Clostridia</taxon>
        <taxon>Eubacteriales</taxon>
        <taxon>Clostridiaceae</taxon>
        <taxon>Clostridium</taxon>
    </lineage>
</organism>
<keyword evidence="2" id="KW-0808">Transferase</keyword>
<dbReference type="InterPro" id="IPR036890">
    <property type="entry name" value="HATPase_C_sf"/>
</dbReference>
<feature type="domain" description="Sensor histidine kinase NatK-like C-terminal" evidence="1">
    <location>
        <begin position="77"/>
        <end position="162"/>
    </location>
</feature>
<dbReference type="EMBL" id="VUMD01000013">
    <property type="protein sequence ID" value="MSS37665.1"/>
    <property type="molecule type" value="Genomic_DNA"/>
</dbReference>
<dbReference type="SUPFAM" id="SSF55874">
    <property type="entry name" value="ATPase domain of HSP90 chaperone/DNA topoisomerase II/histidine kinase"/>
    <property type="match status" value="1"/>
</dbReference>
<dbReference type="RefSeq" id="WP_154473111.1">
    <property type="nucleotide sequence ID" value="NZ_VUMD01000013.1"/>
</dbReference>
<keyword evidence="2" id="KW-0418">Kinase</keyword>
<evidence type="ECO:0000313" key="2">
    <source>
        <dbReference type="EMBL" id="MSS37665.1"/>
    </source>
</evidence>
<reference evidence="2 3" key="1">
    <citation type="submission" date="2019-08" db="EMBL/GenBank/DDBJ databases">
        <title>In-depth cultivation of the pig gut microbiome towards novel bacterial diversity and tailored functional studies.</title>
        <authorList>
            <person name="Wylensek D."/>
            <person name="Hitch T.C.A."/>
            <person name="Clavel T."/>
        </authorList>
    </citation>
    <scope>NUCLEOTIDE SEQUENCE [LARGE SCALE GENOMIC DNA]</scope>
    <source>
        <strain evidence="2 3">WCA-389-WT-23D1</strain>
    </source>
</reference>
<proteinExistence type="predicted"/>
<sequence>MEVKLDTIYGLLEKEGYEDAKMYVRKLGAECDGCMELPRDTGNKGLNAALMKGAQRCRKKNIRFHYVVLGRPVEIDCMDMGNLVDNLLKNGIEACKSMNGKGQVEIVIRKENGIVEIEVESTIKESVLKTNSKMKSTKKGKGRYGFGMERIRKIIELYHGEYACWEALEDHTLWLVQSIYLNIQKSLEESIS</sequence>
<gene>
    <name evidence="2" type="ORF">FYJ39_14060</name>
</gene>
<dbReference type="AlphaFoldDB" id="A0A7X2NMK7"/>
<dbReference type="InterPro" id="IPR032834">
    <property type="entry name" value="NatK-like_C"/>
</dbReference>
<dbReference type="GO" id="GO:0016301">
    <property type="term" value="F:kinase activity"/>
    <property type="evidence" value="ECO:0007669"/>
    <property type="project" value="UniProtKB-KW"/>
</dbReference>
<protein>
    <submittedName>
        <fullName evidence="2">Sensor histidine kinase</fullName>
    </submittedName>
</protein>
<evidence type="ECO:0000313" key="3">
    <source>
        <dbReference type="Proteomes" id="UP000429958"/>
    </source>
</evidence>
<evidence type="ECO:0000259" key="1">
    <source>
        <dbReference type="Pfam" id="PF14501"/>
    </source>
</evidence>